<feature type="compositionally biased region" description="Basic and acidic residues" evidence="1">
    <location>
        <begin position="18"/>
        <end position="27"/>
    </location>
</feature>
<feature type="region of interest" description="Disordered" evidence="1">
    <location>
        <begin position="149"/>
        <end position="176"/>
    </location>
</feature>
<proteinExistence type="predicted"/>
<feature type="region of interest" description="Disordered" evidence="1">
    <location>
        <begin position="78"/>
        <end position="101"/>
    </location>
</feature>
<evidence type="ECO:0000256" key="1">
    <source>
        <dbReference type="SAM" id="MobiDB-lite"/>
    </source>
</evidence>
<sequence length="380" mass="42478">MCLGRNTQNPLPSTSTRSTDEEVYLRDTDLARSTTATDTFTDSDRFWNPRAFTELNTNGNQEMNNIQKSQKDLQLTDSLNKDIPRHRLSTSTSTKDTKTTDDEALLQTLDLNQQALEPSEPEYFIPQRMSGFSKRSIKSLNQARLKRALYETSSSEEETISNASRRPRSKKKKDDLSVVEIKPKVSFVSDSDSNHLPNMRQAAINSDQGLISGSSHIVLKSAEAVQDMQDVMKNATQEPINKVTTVTEDSPEKVMNRVAHVSDLSLSNKSEVVDSEYEGDHEGVQIKIPNPKHRFKSVQELNTPEEIAKIEENVKENDQLEKMTKIILIASSSQFEYDPSSSSSNNLSQSNYSVKLPSAASGEVKVVDIETPLSSSLHHP</sequence>
<dbReference type="Proteomes" id="UP000801492">
    <property type="component" value="Unassembled WGS sequence"/>
</dbReference>
<accession>A0A8K0FZT9</accession>
<comment type="caution">
    <text evidence="2">The sequence shown here is derived from an EMBL/GenBank/DDBJ whole genome shotgun (WGS) entry which is preliminary data.</text>
</comment>
<gene>
    <name evidence="2" type="ORF">ILUMI_23185</name>
</gene>
<evidence type="ECO:0000313" key="3">
    <source>
        <dbReference type="Proteomes" id="UP000801492"/>
    </source>
</evidence>
<keyword evidence="3" id="KW-1185">Reference proteome</keyword>
<organism evidence="2 3">
    <name type="scientific">Ignelater luminosus</name>
    <name type="common">Cucubano</name>
    <name type="synonym">Pyrophorus luminosus</name>
    <dbReference type="NCBI Taxonomy" id="2038154"/>
    <lineage>
        <taxon>Eukaryota</taxon>
        <taxon>Metazoa</taxon>
        <taxon>Ecdysozoa</taxon>
        <taxon>Arthropoda</taxon>
        <taxon>Hexapoda</taxon>
        <taxon>Insecta</taxon>
        <taxon>Pterygota</taxon>
        <taxon>Neoptera</taxon>
        <taxon>Endopterygota</taxon>
        <taxon>Coleoptera</taxon>
        <taxon>Polyphaga</taxon>
        <taxon>Elateriformia</taxon>
        <taxon>Elateroidea</taxon>
        <taxon>Elateridae</taxon>
        <taxon>Agrypninae</taxon>
        <taxon>Pyrophorini</taxon>
        <taxon>Ignelater</taxon>
    </lineage>
</organism>
<feature type="compositionally biased region" description="Polar residues" evidence="1">
    <location>
        <begin position="1"/>
        <end position="17"/>
    </location>
</feature>
<protein>
    <submittedName>
        <fullName evidence="2">Uncharacterized protein</fullName>
    </submittedName>
</protein>
<name>A0A8K0FZT9_IGNLU</name>
<reference evidence="2" key="1">
    <citation type="submission" date="2019-08" db="EMBL/GenBank/DDBJ databases">
        <title>The genome of the North American firefly Photinus pyralis.</title>
        <authorList>
            <consortium name="Photinus pyralis genome working group"/>
            <person name="Fallon T.R."/>
            <person name="Sander Lower S.E."/>
            <person name="Weng J.-K."/>
        </authorList>
    </citation>
    <scope>NUCLEOTIDE SEQUENCE</scope>
    <source>
        <strain evidence="2">TRF0915ILg1</strain>
        <tissue evidence="2">Whole body</tissue>
    </source>
</reference>
<evidence type="ECO:0000313" key="2">
    <source>
        <dbReference type="EMBL" id="KAF2882957.1"/>
    </source>
</evidence>
<dbReference type="AlphaFoldDB" id="A0A8K0FZT9"/>
<dbReference type="EMBL" id="VTPC01090572">
    <property type="protein sequence ID" value="KAF2882957.1"/>
    <property type="molecule type" value="Genomic_DNA"/>
</dbReference>
<feature type="region of interest" description="Disordered" evidence="1">
    <location>
        <begin position="1"/>
        <end position="27"/>
    </location>
</feature>